<dbReference type="EMBL" id="CP036269">
    <property type="protein sequence ID" value="QDT41243.1"/>
    <property type="molecule type" value="Genomic_DNA"/>
</dbReference>
<dbReference type="AlphaFoldDB" id="A0A517RBL9"/>
<dbReference type="Proteomes" id="UP000317171">
    <property type="component" value="Chromosome"/>
</dbReference>
<gene>
    <name evidence="1" type="ORF">Pan241w_13030</name>
</gene>
<accession>A0A517RBL9</accession>
<evidence type="ECO:0000313" key="1">
    <source>
        <dbReference type="EMBL" id="QDT41243.1"/>
    </source>
</evidence>
<keyword evidence="2" id="KW-1185">Reference proteome</keyword>
<reference evidence="1 2" key="1">
    <citation type="submission" date="2019-02" db="EMBL/GenBank/DDBJ databases">
        <title>Deep-cultivation of Planctomycetes and their phenomic and genomic characterization uncovers novel biology.</title>
        <authorList>
            <person name="Wiegand S."/>
            <person name="Jogler M."/>
            <person name="Boedeker C."/>
            <person name="Pinto D."/>
            <person name="Vollmers J."/>
            <person name="Rivas-Marin E."/>
            <person name="Kohn T."/>
            <person name="Peeters S.H."/>
            <person name="Heuer A."/>
            <person name="Rast P."/>
            <person name="Oberbeckmann S."/>
            <person name="Bunk B."/>
            <person name="Jeske O."/>
            <person name="Meyerdierks A."/>
            <person name="Storesund J.E."/>
            <person name="Kallscheuer N."/>
            <person name="Luecker S."/>
            <person name="Lage O.M."/>
            <person name="Pohl T."/>
            <person name="Merkel B.J."/>
            <person name="Hornburger P."/>
            <person name="Mueller R.-W."/>
            <person name="Bruemmer F."/>
            <person name="Labrenz M."/>
            <person name="Spormann A.M."/>
            <person name="Op den Camp H."/>
            <person name="Overmann J."/>
            <person name="Amann R."/>
            <person name="Jetten M.S.M."/>
            <person name="Mascher T."/>
            <person name="Medema M.H."/>
            <person name="Devos D.P."/>
            <person name="Kaster A.-K."/>
            <person name="Ovreas L."/>
            <person name="Rohde M."/>
            <person name="Galperin M.Y."/>
            <person name="Jogler C."/>
        </authorList>
    </citation>
    <scope>NUCLEOTIDE SEQUENCE [LARGE SCALE GENOMIC DNA]</scope>
    <source>
        <strain evidence="1 2">Pan241w</strain>
    </source>
</reference>
<proteinExistence type="predicted"/>
<organism evidence="1 2">
    <name type="scientific">Gimesia alba</name>
    <dbReference type="NCBI Taxonomy" id="2527973"/>
    <lineage>
        <taxon>Bacteria</taxon>
        <taxon>Pseudomonadati</taxon>
        <taxon>Planctomycetota</taxon>
        <taxon>Planctomycetia</taxon>
        <taxon>Planctomycetales</taxon>
        <taxon>Planctomycetaceae</taxon>
        <taxon>Gimesia</taxon>
    </lineage>
</organism>
<protein>
    <submittedName>
        <fullName evidence="1">Uncharacterized protein</fullName>
    </submittedName>
</protein>
<dbReference type="KEGG" id="gaz:Pan241w_13030"/>
<evidence type="ECO:0000313" key="2">
    <source>
        <dbReference type="Proteomes" id="UP000317171"/>
    </source>
</evidence>
<sequence length="36" mass="4077">MGLRKIYRGSRGISLTDSFSNRLNLCIVNKEESGNF</sequence>
<name>A0A517RBL9_9PLAN</name>